<keyword evidence="4 9" id="KW-1003">Cell membrane</keyword>
<evidence type="ECO:0000259" key="10">
    <source>
        <dbReference type="PROSITE" id="PS51012"/>
    </source>
</evidence>
<keyword evidence="6 9" id="KW-0812">Transmembrane</keyword>
<feature type="transmembrane region" description="Helical" evidence="9">
    <location>
        <begin position="60"/>
        <end position="85"/>
    </location>
</feature>
<feature type="transmembrane region" description="Helical" evidence="9">
    <location>
        <begin position="204"/>
        <end position="224"/>
    </location>
</feature>
<dbReference type="PANTHER" id="PTHR30413">
    <property type="entry name" value="INNER MEMBRANE TRANSPORT PERMEASE"/>
    <property type="match status" value="1"/>
</dbReference>
<dbReference type="Pfam" id="PF01061">
    <property type="entry name" value="ABC2_membrane"/>
    <property type="match status" value="1"/>
</dbReference>
<dbReference type="PANTHER" id="PTHR30413:SF8">
    <property type="entry name" value="TRANSPORT PERMEASE PROTEIN"/>
    <property type="match status" value="1"/>
</dbReference>
<gene>
    <name evidence="11" type="ORF">E6H00_03680</name>
</gene>
<comment type="caution">
    <text evidence="11">The sequence shown here is derived from an EMBL/GenBank/DDBJ whole genome shotgun (WGS) entry which is preliminary data.</text>
</comment>
<keyword evidence="3 9" id="KW-0813">Transport</keyword>
<evidence type="ECO:0000256" key="6">
    <source>
        <dbReference type="ARBA" id="ARBA00022692"/>
    </source>
</evidence>
<dbReference type="PROSITE" id="PS51012">
    <property type="entry name" value="ABC_TM2"/>
    <property type="match status" value="1"/>
</dbReference>
<evidence type="ECO:0000313" key="11">
    <source>
        <dbReference type="EMBL" id="TMI91568.1"/>
    </source>
</evidence>
<comment type="similarity">
    <text evidence="2 9">Belongs to the ABC-2 integral membrane protein family.</text>
</comment>
<keyword evidence="5" id="KW-0997">Cell inner membrane</keyword>
<reference evidence="11 12" key="1">
    <citation type="journal article" date="2019" name="Nat. Microbiol.">
        <title>Mediterranean grassland soil C-N compound turnover is dependent on rainfall and depth, and is mediated by genomically divergent microorganisms.</title>
        <authorList>
            <person name="Diamond S."/>
            <person name="Andeer P.F."/>
            <person name="Li Z."/>
            <person name="Crits-Christoph A."/>
            <person name="Burstein D."/>
            <person name="Anantharaman K."/>
            <person name="Lane K.R."/>
            <person name="Thomas B.C."/>
            <person name="Pan C."/>
            <person name="Northen T.R."/>
            <person name="Banfield J.F."/>
        </authorList>
    </citation>
    <scope>NUCLEOTIDE SEQUENCE [LARGE SCALE GENOMIC DNA]</scope>
    <source>
        <strain evidence="11">NP_3</strain>
    </source>
</reference>
<dbReference type="GO" id="GO:0043190">
    <property type="term" value="C:ATP-binding cassette (ABC) transporter complex"/>
    <property type="evidence" value="ECO:0007669"/>
    <property type="project" value="InterPro"/>
</dbReference>
<evidence type="ECO:0000256" key="4">
    <source>
        <dbReference type="ARBA" id="ARBA00022475"/>
    </source>
</evidence>
<feature type="transmembrane region" description="Helical" evidence="9">
    <location>
        <begin position="259"/>
        <end position="280"/>
    </location>
</feature>
<feature type="transmembrane region" description="Helical" evidence="9">
    <location>
        <begin position="169"/>
        <end position="192"/>
    </location>
</feature>
<keyword evidence="7 9" id="KW-1133">Transmembrane helix</keyword>
<proteinExistence type="inferred from homology"/>
<dbReference type="InterPro" id="IPR013525">
    <property type="entry name" value="ABC2_TM"/>
</dbReference>
<name>A0A537K707_9BACT</name>
<dbReference type="PIRSF" id="PIRSF006648">
    <property type="entry name" value="DrrB"/>
    <property type="match status" value="1"/>
</dbReference>
<feature type="domain" description="ABC transmembrane type-2" evidence="10">
    <location>
        <begin position="62"/>
        <end position="283"/>
    </location>
</feature>
<dbReference type="EMBL" id="VBAK01000089">
    <property type="protein sequence ID" value="TMI91568.1"/>
    <property type="molecule type" value="Genomic_DNA"/>
</dbReference>
<evidence type="ECO:0000256" key="9">
    <source>
        <dbReference type="RuleBase" id="RU361157"/>
    </source>
</evidence>
<feature type="transmembrane region" description="Helical" evidence="9">
    <location>
        <begin position="97"/>
        <end position="117"/>
    </location>
</feature>
<dbReference type="GO" id="GO:0140359">
    <property type="term" value="F:ABC-type transporter activity"/>
    <property type="evidence" value="ECO:0007669"/>
    <property type="project" value="InterPro"/>
</dbReference>
<dbReference type="Proteomes" id="UP000318509">
    <property type="component" value="Unassembled WGS sequence"/>
</dbReference>
<dbReference type="InterPro" id="IPR000412">
    <property type="entry name" value="ABC_2_transport"/>
</dbReference>
<dbReference type="GO" id="GO:0015920">
    <property type="term" value="P:lipopolysaccharide transport"/>
    <property type="evidence" value="ECO:0007669"/>
    <property type="project" value="TreeGrafter"/>
</dbReference>
<evidence type="ECO:0000313" key="12">
    <source>
        <dbReference type="Proteomes" id="UP000318509"/>
    </source>
</evidence>
<organism evidence="11 12">
    <name type="scientific">Candidatus Segetimicrobium genomatis</name>
    <dbReference type="NCBI Taxonomy" id="2569760"/>
    <lineage>
        <taxon>Bacteria</taxon>
        <taxon>Bacillati</taxon>
        <taxon>Candidatus Sysuimicrobiota</taxon>
        <taxon>Candidatus Sysuimicrobiia</taxon>
        <taxon>Candidatus Sysuimicrobiales</taxon>
        <taxon>Candidatus Segetimicrobiaceae</taxon>
        <taxon>Candidatus Segetimicrobium</taxon>
    </lineage>
</organism>
<sequence>MGTAVIGEGGKVHVAQTTVEMVIEGGHRPALVQGLRELWAFREVIWAFAERDTRLKYKQAALGVAWAAIQPLAFLAIFFIVFGHVARVSGGGVSYPAFALAALVPWFFVQTAVSFGAQSLLMDAALVRKVYFPREAPILGAVLSAGLDFAIGLGLLLVLGPVLGTRVSWTVLFAVPLWLILAVLASGTALTLGALNVYYRDFRYALPLILQLWMFASPVAYPLSAVPERWKAAYILVNPLTGILDSFRRTVAEGQPPDLRLVAISAGVACVIAYGGYWVFKRMEPGFAETI</sequence>
<dbReference type="AlphaFoldDB" id="A0A537K707"/>
<protein>
    <recommendedName>
        <fullName evidence="9">Transport permease protein</fullName>
    </recommendedName>
</protein>
<evidence type="ECO:0000256" key="8">
    <source>
        <dbReference type="ARBA" id="ARBA00023136"/>
    </source>
</evidence>
<feature type="transmembrane region" description="Helical" evidence="9">
    <location>
        <begin position="138"/>
        <end position="163"/>
    </location>
</feature>
<evidence type="ECO:0000256" key="5">
    <source>
        <dbReference type="ARBA" id="ARBA00022519"/>
    </source>
</evidence>
<evidence type="ECO:0000256" key="7">
    <source>
        <dbReference type="ARBA" id="ARBA00022989"/>
    </source>
</evidence>
<keyword evidence="8 9" id="KW-0472">Membrane</keyword>
<comment type="subcellular location">
    <subcellularLocation>
        <location evidence="1">Cell inner membrane</location>
        <topology evidence="1">Multi-pass membrane protein</topology>
    </subcellularLocation>
    <subcellularLocation>
        <location evidence="9">Cell membrane</location>
        <topology evidence="9">Multi-pass membrane protein</topology>
    </subcellularLocation>
</comment>
<evidence type="ECO:0000256" key="2">
    <source>
        <dbReference type="ARBA" id="ARBA00007783"/>
    </source>
</evidence>
<evidence type="ECO:0000256" key="3">
    <source>
        <dbReference type="ARBA" id="ARBA00022448"/>
    </source>
</evidence>
<dbReference type="InterPro" id="IPR047817">
    <property type="entry name" value="ABC2_TM_bact-type"/>
</dbReference>
<evidence type="ECO:0000256" key="1">
    <source>
        <dbReference type="ARBA" id="ARBA00004429"/>
    </source>
</evidence>
<dbReference type="PRINTS" id="PR00164">
    <property type="entry name" value="ABC2TRNSPORT"/>
</dbReference>
<accession>A0A537K707</accession>